<protein>
    <recommendedName>
        <fullName evidence="7">ComEC/Rec2-related protein domain-containing protein</fullName>
    </recommendedName>
</protein>
<dbReference type="Proteomes" id="UP000229756">
    <property type="component" value="Unassembled WGS sequence"/>
</dbReference>
<feature type="transmembrane region" description="Helical" evidence="6">
    <location>
        <begin position="276"/>
        <end position="297"/>
    </location>
</feature>
<keyword evidence="2" id="KW-1003">Cell membrane</keyword>
<evidence type="ECO:0000256" key="6">
    <source>
        <dbReference type="SAM" id="Phobius"/>
    </source>
</evidence>
<feature type="transmembrane region" description="Helical" evidence="6">
    <location>
        <begin position="363"/>
        <end position="383"/>
    </location>
</feature>
<dbReference type="PANTHER" id="PTHR30619:SF7">
    <property type="entry name" value="BETA-LACTAMASE DOMAIN PROTEIN"/>
    <property type="match status" value="1"/>
</dbReference>
<feature type="domain" description="ComEC/Rec2-related protein" evidence="7">
    <location>
        <begin position="134"/>
        <end position="383"/>
    </location>
</feature>
<evidence type="ECO:0000313" key="8">
    <source>
        <dbReference type="EMBL" id="PJC24038.1"/>
    </source>
</evidence>
<feature type="transmembrane region" description="Helical" evidence="6">
    <location>
        <begin position="229"/>
        <end position="246"/>
    </location>
</feature>
<sequence length="395" mass="44902">MRSEILVPILFLLFLTVSTVSRVYLYYSTLNVIQAGHIEGLILSHPFEKDGYQNFQIKNINIKVDPFPKYKLGDYVDVIVAKPSNERVLYRPKIELVNVKKVRVLNVISDYRFRLISIVKRNIPEPYSGLILGMTIGYKDDFPSDFLDLLKRTGTIHIIVVSGYNVSIVISGISIIFAMFGKRWNLLLSIIFVLIFAGLAGFDPPVVRASIMGIIAVIGSSYGNHRFSLYILYVTLASMVLVNPSYLTDIGFQLSAVATATVIVSSMFISGAKAFISTVFITTFVNLAIFPIISYYFGTISLISILSNLLVIWIIPFITFGGFFFFLFPVFLLKICLIIFIDFYLICIRLFGSLEFGYVQYKFSIADMFIYYFVLLFGYLMIFKWKSYLNEKIAS</sequence>
<proteinExistence type="predicted"/>
<dbReference type="PANTHER" id="PTHR30619">
    <property type="entry name" value="DNA INTERNALIZATION/COMPETENCE PROTEIN COMEC/REC2"/>
    <property type="match status" value="1"/>
</dbReference>
<feature type="transmembrane region" description="Helical" evidence="6">
    <location>
        <begin position="252"/>
        <end position="269"/>
    </location>
</feature>
<evidence type="ECO:0000259" key="7">
    <source>
        <dbReference type="Pfam" id="PF03772"/>
    </source>
</evidence>
<feature type="transmembrane region" description="Helical" evidence="6">
    <location>
        <begin position="156"/>
        <end position="177"/>
    </location>
</feature>
<evidence type="ECO:0000256" key="4">
    <source>
        <dbReference type="ARBA" id="ARBA00022989"/>
    </source>
</evidence>
<dbReference type="NCBIfam" id="TIGR00360">
    <property type="entry name" value="ComEC_N-term"/>
    <property type="match status" value="1"/>
</dbReference>
<feature type="transmembrane region" description="Helical" evidence="6">
    <location>
        <begin position="303"/>
        <end position="326"/>
    </location>
</feature>
<dbReference type="AlphaFoldDB" id="A0A2M8EMT2"/>
<name>A0A2M8EMT2_UNCKA</name>
<evidence type="ECO:0000313" key="9">
    <source>
        <dbReference type="Proteomes" id="UP000229756"/>
    </source>
</evidence>
<evidence type="ECO:0000256" key="5">
    <source>
        <dbReference type="ARBA" id="ARBA00023136"/>
    </source>
</evidence>
<evidence type="ECO:0000256" key="2">
    <source>
        <dbReference type="ARBA" id="ARBA00022475"/>
    </source>
</evidence>
<comment type="subcellular location">
    <subcellularLocation>
        <location evidence="1">Cell membrane</location>
        <topology evidence="1">Multi-pass membrane protein</topology>
    </subcellularLocation>
</comment>
<dbReference type="InterPro" id="IPR052159">
    <property type="entry name" value="Competence_DNA_uptake"/>
</dbReference>
<dbReference type="GO" id="GO:0005886">
    <property type="term" value="C:plasma membrane"/>
    <property type="evidence" value="ECO:0007669"/>
    <property type="project" value="UniProtKB-SubCell"/>
</dbReference>
<evidence type="ECO:0000256" key="3">
    <source>
        <dbReference type="ARBA" id="ARBA00022692"/>
    </source>
</evidence>
<organism evidence="8 9">
    <name type="scientific">candidate division WWE3 bacterium CG_4_9_14_0_2_um_filter_35_11</name>
    <dbReference type="NCBI Taxonomy" id="1975077"/>
    <lineage>
        <taxon>Bacteria</taxon>
        <taxon>Katanobacteria</taxon>
    </lineage>
</organism>
<keyword evidence="3 6" id="KW-0812">Transmembrane</keyword>
<evidence type="ECO:0000256" key="1">
    <source>
        <dbReference type="ARBA" id="ARBA00004651"/>
    </source>
</evidence>
<feature type="transmembrane region" description="Helical" evidence="6">
    <location>
        <begin position="331"/>
        <end position="351"/>
    </location>
</feature>
<keyword evidence="4 6" id="KW-1133">Transmembrane helix</keyword>
<feature type="transmembrane region" description="Helical" evidence="6">
    <location>
        <begin position="184"/>
        <end position="200"/>
    </location>
</feature>
<dbReference type="InterPro" id="IPR004477">
    <property type="entry name" value="ComEC_N"/>
</dbReference>
<reference evidence="9" key="1">
    <citation type="submission" date="2017-09" db="EMBL/GenBank/DDBJ databases">
        <title>Depth-based differentiation of microbial function through sediment-hosted aquifers and enrichment of novel symbionts in the deep terrestrial subsurface.</title>
        <authorList>
            <person name="Probst A.J."/>
            <person name="Ladd B."/>
            <person name="Jarett J.K."/>
            <person name="Geller-Mcgrath D.E."/>
            <person name="Sieber C.M.K."/>
            <person name="Emerson J.B."/>
            <person name="Anantharaman K."/>
            <person name="Thomas B.C."/>
            <person name="Malmstrom R."/>
            <person name="Stieglmeier M."/>
            <person name="Klingl A."/>
            <person name="Woyke T."/>
            <person name="Ryan C.M."/>
            <person name="Banfield J.F."/>
        </authorList>
    </citation>
    <scope>NUCLEOTIDE SEQUENCE [LARGE SCALE GENOMIC DNA]</scope>
</reference>
<keyword evidence="5 6" id="KW-0472">Membrane</keyword>
<accession>A0A2M8EMT2</accession>
<comment type="caution">
    <text evidence="8">The sequence shown here is derived from an EMBL/GenBank/DDBJ whole genome shotgun (WGS) entry which is preliminary data.</text>
</comment>
<dbReference type="EMBL" id="PFSJ01000003">
    <property type="protein sequence ID" value="PJC24038.1"/>
    <property type="molecule type" value="Genomic_DNA"/>
</dbReference>
<gene>
    <name evidence="8" type="ORF">CO058_00195</name>
</gene>
<dbReference type="Pfam" id="PF03772">
    <property type="entry name" value="Competence"/>
    <property type="match status" value="1"/>
</dbReference>